<dbReference type="EMBL" id="JAGKQM010000015">
    <property type="protein sequence ID" value="KAH0879452.1"/>
    <property type="molecule type" value="Genomic_DNA"/>
</dbReference>
<proteinExistence type="predicted"/>
<organism evidence="1 2">
    <name type="scientific">Brassica napus</name>
    <name type="common">Rape</name>
    <dbReference type="NCBI Taxonomy" id="3708"/>
    <lineage>
        <taxon>Eukaryota</taxon>
        <taxon>Viridiplantae</taxon>
        <taxon>Streptophyta</taxon>
        <taxon>Embryophyta</taxon>
        <taxon>Tracheophyta</taxon>
        <taxon>Spermatophyta</taxon>
        <taxon>Magnoliopsida</taxon>
        <taxon>eudicotyledons</taxon>
        <taxon>Gunneridae</taxon>
        <taxon>Pentapetalae</taxon>
        <taxon>rosids</taxon>
        <taxon>malvids</taxon>
        <taxon>Brassicales</taxon>
        <taxon>Brassicaceae</taxon>
        <taxon>Brassiceae</taxon>
        <taxon>Brassica</taxon>
    </lineage>
</organism>
<dbReference type="Proteomes" id="UP000824890">
    <property type="component" value="Unassembled WGS sequence"/>
</dbReference>
<keyword evidence="2" id="KW-1185">Reference proteome</keyword>
<accession>A0ABQ7ZGT8</accession>
<feature type="non-terminal residue" evidence="1">
    <location>
        <position position="60"/>
    </location>
</feature>
<name>A0ABQ7ZGT8_BRANA</name>
<reference evidence="1 2" key="1">
    <citation type="submission" date="2021-05" db="EMBL/GenBank/DDBJ databases">
        <title>Genome Assembly of Synthetic Allotetraploid Brassica napus Reveals Homoeologous Exchanges between Subgenomes.</title>
        <authorList>
            <person name="Davis J.T."/>
        </authorList>
    </citation>
    <scope>NUCLEOTIDE SEQUENCE [LARGE SCALE GENOMIC DNA]</scope>
    <source>
        <strain evidence="2">cv. Da-Ae</strain>
        <tissue evidence="1">Seedling</tissue>
    </source>
</reference>
<sequence length="60" mass="6657">MDIGGELGRDRPTSPYGKLGEYMDAVKVKMDSIYKLLTNQNSLGRNAGTSDTRGCKKDFR</sequence>
<protein>
    <submittedName>
        <fullName evidence="1">Uncharacterized protein</fullName>
    </submittedName>
</protein>
<comment type="caution">
    <text evidence="1">The sequence shown here is derived from an EMBL/GenBank/DDBJ whole genome shotgun (WGS) entry which is preliminary data.</text>
</comment>
<evidence type="ECO:0000313" key="2">
    <source>
        <dbReference type="Proteomes" id="UP000824890"/>
    </source>
</evidence>
<evidence type="ECO:0000313" key="1">
    <source>
        <dbReference type="EMBL" id="KAH0879452.1"/>
    </source>
</evidence>
<gene>
    <name evidence="1" type="ORF">HID58_066846</name>
</gene>